<proteinExistence type="predicted"/>
<name>A0ABT7LWZ7_9CYAN</name>
<dbReference type="RefSeq" id="WP_283361833.1">
    <property type="nucleotide sequence ID" value="NZ_JASVEJ010000013.1"/>
</dbReference>
<dbReference type="EMBL" id="JASVEJ010000013">
    <property type="protein sequence ID" value="MDL5056533.1"/>
    <property type="molecule type" value="Genomic_DNA"/>
</dbReference>
<organism evidence="2 3">
    <name type="scientific">Geitlerinema calcuttense NRMC-F 0142</name>
    <dbReference type="NCBI Taxonomy" id="2922238"/>
    <lineage>
        <taxon>Bacteria</taxon>
        <taxon>Bacillati</taxon>
        <taxon>Cyanobacteriota</taxon>
        <taxon>Cyanophyceae</taxon>
        <taxon>Geitlerinematales</taxon>
        <taxon>Geitlerinemataceae</taxon>
        <taxon>Geitlerinema</taxon>
    </lineage>
</organism>
<comment type="caution">
    <text evidence="2">The sequence shown here is derived from an EMBL/GenBank/DDBJ whole genome shotgun (WGS) entry which is preliminary data.</text>
</comment>
<reference evidence="2 3" key="1">
    <citation type="submission" date="2023-06" db="EMBL/GenBank/DDBJ databases">
        <title>Whole genome sequence of Oscillatoria calcuttensis NRMC-F 0142.</title>
        <authorList>
            <person name="Shakena Fathima T."/>
            <person name="Muralitharan G."/>
            <person name="Thajuddin N."/>
        </authorList>
    </citation>
    <scope>NUCLEOTIDE SEQUENCE [LARGE SCALE GENOMIC DNA]</scope>
    <source>
        <strain evidence="2 3">NRMC-F 0142</strain>
    </source>
</reference>
<accession>A0ABT7LWZ7</accession>
<sequence length="41" mass="4520">MAQKDELTEVSRILLASHGGEFGTERNADKGRDSRTQASEQ</sequence>
<dbReference type="Proteomes" id="UP001230986">
    <property type="component" value="Unassembled WGS sequence"/>
</dbReference>
<evidence type="ECO:0000313" key="3">
    <source>
        <dbReference type="Proteomes" id="UP001230986"/>
    </source>
</evidence>
<evidence type="ECO:0000256" key="1">
    <source>
        <dbReference type="SAM" id="MobiDB-lite"/>
    </source>
</evidence>
<feature type="region of interest" description="Disordered" evidence="1">
    <location>
        <begin position="16"/>
        <end position="41"/>
    </location>
</feature>
<keyword evidence="3" id="KW-1185">Reference proteome</keyword>
<gene>
    <name evidence="2" type="ORF">QQ055_03485</name>
</gene>
<protein>
    <submittedName>
        <fullName evidence="2">Uncharacterized protein</fullName>
    </submittedName>
</protein>
<evidence type="ECO:0000313" key="2">
    <source>
        <dbReference type="EMBL" id="MDL5056533.1"/>
    </source>
</evidence>
<feature type="compositionally biased region" description="Basic and acidic residues" evidence="1">
    <location>
        <begin position="23"/>
        <end position="35"/>
    </location>
</feature>